<gene>
    <name evidence="2" type="ORF">GF068_11995</name>
</gene>
<sequence>MRPAYLLLLVFGVFGGCTCGRDAGEGAAPSASAPASAAPSVKAPAANTPAPDDEVKPVYPKTNDPPDPLAERLCEALHGLPTKRRASCCGHAPGFSLAAECTRTLSYALREKAVTVDPAGADACVAAMEKAHDGCGWVGPAGAALPAACDGLVRGTVDEGKPCRSSLECDDGLRCLGAGPTDMGVCRKPLPKGFPCGVSVDTLAALTRQDTFEARHPECSGYCAQRRCRDLVAEGGACKADVACGAGKLCDEGTCRAGVLPGEGRACKRACAAGLRCEDGTCVGPKEEGAPCEGDVECRGGCLRGDAGKGGTCGMKCRML</sequence>
<organism evidence="2 3">
    <name type="scientific">Polyangium spumosum</name>
    <dbReference type="NCBI Taxonomy" id="889282"/>
    <lineage>
        <taxon>Bacteria</taxon>
        <taxon>Pseudomonadati</taxon>
        <taxon>Myxococcota</taxon>
        <taxon>Polyangia</taxon>
        <taxon>Polyangiales</taxon>
        <taxon>Polyangiaceae</taxon>
        <taxon>Polyangium</taxon>
    </lineage>
</organism>
<evidence type="ECO:0000313" key="2">
    <source>
        <dbReference type="EMBL" id="MRG92644.1"/>
    </source>
</evidence>
<keyword evidence="3" id="KW-1185">Reference proteome</keyword>
<comment type="caution">
    <text evidence="2">The sequence shown here is derived from an EMBL/GenBank/DDBJ whole genome shotgun (WGS) entry which is preliminary data.</text>
</comment>
<dbReference type="EMBL" id="WJIE01000003">
    <property type="protein sequence ID" value="MRG92644.1"/>
    <property type="molecule type" value="Genomic_DNA"/>
</dbReference>
<accession>A0A6N7PR98</accession>
<feature type="region of interest" description="Disordered" evidence="1">
    <location>
        <begin position="28"/>
        <end position="64"/>
    </location>
</feature>
<reference evidence="2 3" key="1">
    <citation type="submission" date="2019-10" db="EMBL/GenBank/DDBJ databases">
        <title>A soil myxobacterium in the family Polyangiaceae.</title>
        <authorList>
            <person name="Li Y."/>
            <person name="Wang J."/>
        </authorList>
    </citation>
    <scope>NUCLEOTIDE SEQUENCE [LARGE SCALE GENOMIC DNA]</scope>
    <source>
        <strain evidence="2 3">DSM 14734</strain>
    </source>
</reference>
<dbReference type="RefSeq" id="WP_153819500.1">
    <property type="nucleotide sequence ID" value="NZ_WJIE01000003.1"/>
</dbReference>
<dbReference type="AlphaFoldDB" id="A0A6N7PR98"/>
<feature type="compositionally biased region" description="Low complexity" evidence="1">
    <location>
        <begin position="28"/>
        <end position="46"/>
    </location>
</feature>
<proteinExistence type="predicted"/>
<evidence type="ECO:0008006" key="4">
    <source>
        <dbReference type="Google" id="ProtNLM"/>
    </source>
</evidence>
<dbReference type="PROSITE" id="PS51257">
    <property type="entry name" value="PROKAR_LIPOPROTEIN"/>
    <property type="match status" value="1"/>
</dbReference>
<dbReference type="OrthoDB" id="5517041at2"/>
<name>A0A6N7PR98_9BACT</name>
<evidence type="ECO:0000256" key="1">
    <source>
        <dbReference type="SAM" id="MobiDB-lite"/>
    </source>
</evidence>
<protein>
    <recommendedName>
        <fullName evidence="4">Dickkopf N-terminal cysteine-rich domain-containing protein</fullName>
    </recommendedName>
</protein>
<evidence type="ECO:0000313" key="3">
    <source>
        <dbReference type="Proteomes" id="UP000440224"/>
    </source>
</evidence>
<dbReference type="Proteomes" id="UP000440224">
    <property type="component" value="Unassembled WGS sequence"/>
</dbReference>